<keyword evidence="5" id="KW-0460">Magnesium</keyword>
<name>A0A382U9R7_9ZZZZ</name>
<evidence type="ECO:0000256" key="2">
    <source>
        <dbReference type="ARBA" id="ARBA00022679"/>
    </source>
</evidence>
<evidence type="ECO:0000259" key="8">
    <source>
        <dbReference type="Pfam" id="PF12804"/>
    </source>
</evidence>
<dbReference type="GO" id="GO:0046872">
    <property type="term" value="F:metal ion binding"/>
    <property type="evidence" value="ECO:0007669"/>
    <property type="project" value="UniProtKB-KW"/>
</dbReference>
<dbReference type="InterPro" id="IPR025877">
    <property type="entry name" value="MobA-like_NTP_Trfase"/>
</dbReference>
<dbReference type="InterPro" id="IPR013482">
    <property type="entry name" value="Molybde_CF_guanTrfase"/>
</dbReference>
<dbReference type="GO" id="GO:0016779">
    <property type="term" value="F:nucleotidyltransferase activity"/>
    <property type="evidence" value="ECO:0007669"/>
    <property type="project" value="UniProtKB-ARBA"/>
</dbReference>
<keyword evidence="3" id="KW-0479">Metal-binding</keyword>
<evidence type="ECO:0000256" key="5">
    <source>
        <dbReference type="ARBA" id="ARBA00022842"/>
    </source>
</evidence>
<proteinExistence type="inferred from homology"/>
<keyword evidence="7" id="KW-0501">Molybdenum cofactor biosynthesis</keyword>
<dbReference type="CDD" id="cd02503">
    <property type="entry name" value="MobA"/>
    <property type="match status" value="1"/>
</dbReference>
<evidence type="ECO:0000256" key="6">
    <source>
        <dbReference type="ARBA" id="ARBA00023134"/>
    </source>
</evidence>
<sequence>MTQFTASDAVTGLVLAGGQARRMAGEDKGLVSLGNRPMLSWVLERFAPQVDEVLISANRNLERYAEFGRRVVTDEMTGFLGPLAGLAAGLVTSRTPWLVMVPCDSPFLPHDLVMRFLNVAAEYDSPLVCAHDGNRLQPVFSLVHTGLLADLTEYLDAGERKIDRWFDRHQWRPVVFSEHNDIFFNVNSPHDLQQVEARLLAD</sequence>
<dbReference type="Gene3D" id="3.90.550.10">
    <property type="entry name" value="Spore Coat Polysaccharide Biosynthesis Protein SpsA, Chain A"/>
    <property type="match status" value="1"/>
</dbReference>
<dbReference type="HAMAP" id="MF_00316">
    <property type="entry name" value="MobA"/>
    <property type="match status" value="1"/>
</dbReference>
<dbReference type="EMBL" id="UINC01142583">
    <property type="protein sequence ID" value="SVD31003.1"/>
    <property type="molecule type" value="Genomic_DNA"/>
</dbReference>
<dbReference type="GO" id="GO:0005525">
    <property type="term" value="F:GTP binding"/>
    <property type="evidence" value="ECO:0007669"/>
    <property type="project" value="UniProtKB-KW"/>
</dbReference>
<keyword evidence="6" id="KW-0342">GTP-binding</keyword>
<dbReference type="SUPFAM" id="SSF53448">
    <property type="entry name" value="Nucleotide-diphospho-sugar transferases"/>
    <property type="match status" value="1"/>
</dbReference>
<dbReference type="GO" id="GO:1902758">
    <property type="term" value="P:bis(molybdopterin guanine dinucleotide)molybdenum biosynthetic process"/>
    <property type="evidence" value="ECO:0007669"/>
    <property type="project" value="TreeGrafter"/>
</dbReference>
<reference evidence="9" key="1">
    <citation type="submission" date="2018-05" db="EMBL/GenBank/DDBJ databases">
        <authorList>
            <person name="Lanie J.A."/>
            <person name="Ng W.-L."/>
            <person name="Kazmierczak K.M."/>
            <person name="Andrzejewski T.M."/>
            <person name="Davidsen T.M."/>
            <person name="Wayne K.J."/>
            <person name="Tettelin H."/>
            <person name="Glass J.I."/>
            <person name="Rusch D."/>
            <person name="Podicherti R."/>
            <person name="Tsui H.-C.T."/>
            <person name="Winkler M.E."/>
        </authorList>
    </citation>
    <scope>NUCLEOTIDE SEQUENCE</scope>
</reference>
<evidence type="ECO:0000256" key="4">
    <source>
        <dbReference type="ARBA" id="ARBA00022741"/>
    </source>
</evidence>
<evidence type="ECO:0000256" key="1">
    <source>
        <dbReference type="ARBA" id="ARBA00022490"/>
    </source>
</evidence>
<dbReference type="InterPro" id="IPR029044">
    <property type="entry name" value="Nucleotide-diphossugar_trans"/>
</dbReference>
<keyword evidence="1" id="KW-0963">Cytoplasm</keyword>
<dbReference type="AlphaFoldDB" id="A0A382U9R7"/>
<evidence type="ECO:0000256" key="7">
    <source>
        <dbReference type="ARBA" id="ARBA00023150"/>
    </source>
</evidence>
<dbReference type="NCBIfam" id="TIGR02665">
    <property type="entry name" value="molyb_mobA"/>
    <property type="match status" value="1"/>
</dbReference>
<organism evidence="9">
    <name type="scientific">marine metagenome</name>
    <dbReference type="NCBI Taxonomy" id="408172"/>
    <lineage>
        <taxon>unclassified sequences</taxon>
        <taxon>metagenomes</taxon>
        <taxon>ecological metagenomes</taxon>
    </lineage>
</organism>
<keyword evidence="4" id="KW-0547">Nucleotide-binding</keyword>
<evidence type="ECO:0000256" key="3">
    <source>
        <dbReference type="ARBA" id="ARBA00022723"/>
    </source>
</evidence>
<dbReference type="Pfam" id="PF12804">
    <property type="entry name" value="NTP_transf_3"/>
    <property type="match status" value="1"/>
</dbReference>
<keyword evidence="2" id="KW-0808">Transferase</keyword>
<accession>A0A382U9R7</accession>
<evidence type="ECO:0000313" key="9">
    <source>
        <dbReference type="EMBL" id="SVD31003.1"/>
    </source>
</evidence>
<dbReference type="PANTHER" id="PTHR19136:SF81">
    <property type="entry name" value="MOLYBDENUM COFACTOR GUANYLYLTRANSFERASE"/>
    <property type="match status" value="1"/>
</dbReference>
<feature type="domain" description="MobA-like NTP transferase" evidence="8">
    <location>
        <begin position="12"/>
        <end position="168"/>
    </location>
</feature>
<gene>
    <name evidence="9" type="ORF">METZ01_LOCUS383857</name>
</gene>
<protein>
    <recommendedName>
        <fullName evidence="8">MobA-like NTP transferase domain-containing protein</fullName>
    </recommendedName>
</protein>
<dbReference type="PANTHER" id="PTHR19136">
    <property type="entry name" value="MOLYBDENUM COFACTOR GUANYLYLTRANSFERASE"/>
    <property type="match status" value="1"/>
</dbReference>